<dbReference type="InterPro" id="IPR051911">
    <property type="entry name" value="SDR_oxidoreductase"/>
</dbReference>
<reference evidence="4" key="3">
    <citation type="submission" date="2015-02" db="UniProtKB">
        <authorList>
            <consortium name="EnsemblProtists"/>
        </authorList>
    </citation>
    <scope>IDENTIFICATION</scope>
    <source>
        <strain evidence="4">DAOM BR144</strain>
    </source>
</reference>
<sequence length="292" mass="31323">MAASTSSSSPRNVWLITGCSSGLGKEIARAALKHGDHVVATARNPVRLDDLKALGCATMALDVTWDDATMKEAIDKAHGIYGRIDILVNNAGYALYGGVEESSAKEVLSLFQTNVFGVLTITRAVLPYMRARRTGTIINIGSASSFLIFPTSGVYSATKAAVSALTRTLRQEVAPLGIKVTVVDLGSLRTNVVNSRVKVEHKIDDFQPTLGPVSAMLDKLVAESKGDPAKAAQLLVEAATQTGRCLGRELPTCLPLGDFEAYRQAHLEADAKELDAWKDFTRSEQVNFDEAE</sequence>
<protein>
    <submittedName>
        <fullName evidence="4">Uncharacterized protein</fullName>
    </submittedName>
</protein>
<dbReference type="VEuPathDB" id="FungiDB:PYU1_G013308"/>
<dbReference type="PRINTS" id="PR00080">
    <property type="entry name" value="SDRFAMILY"/>
</dbReference>
<evidence type="ECO:0000256" key="2">
    <source>
        <dbReference type="ARBA" id="ARBA00023002"/>
    </source>
</evidence>
<dbReference type="PROSITE" id="PS00061">
    <property type="entry name" value="ADH_SHORT"/>
    <property type="match status" value="1"/>
</dbReference>
<reference evidence="5" key="1">
    <citation type="journal article" date="2010" name="Genome Biol.">
        <title>Genome sequence of the necrotrophic plant pathogen Pythium ultimum reveals original pathogenicity mechanisms and effector repertoire.</title>
        <authorList>
            <person name="Levesque C.A."/>
            <person name="Brouwer H."/>
            <person name="Cano L."/>
            <person name="Hamilton J.P."/>
            <person name="Holt C."/>
            <person name="Huitema E."/>
            <person name="Raffaele S."/>
            <person name="Robideau G.P."/>
            <person name="Thines M."/>
            <person name="Win J."/>
            <person name="Zerillo M.M."/>
            <person name="Beakes G.W."/>
            <person name="Boore J.L."/>
            <person name="Busam D."/>
            <person name="Dumas B."/>
            <person name="Ferriera S."/>
            <person name="Fuerstenberg S.I."/>
            <person name="Gachon C.M."/>
            <person name="Gaulin E."/>
            <person name="Govers F."/>
            <person name="Grenville-Briggs L."/>
            <person name="Horner N."/>
            <person name="Hostetler J."/>
            <person name="Jiang R.H."/>
            <person name="Johnson J."/>
            <person name="Krajaejun T."/>
            <person name="Lin H."/>
            <person name="Meijer H.J."/>
            <person name="Moore B."/>
            <person name="Morris P."/>
            <person name="Phuntmart V."/>
            <person name="Puiu D."/>
            <person name="Shetty J."/>
            <person name="Stajich J.E."/>
            <person name="Tripathy S."/>
            <person name="Wawra S."/>
            <person name="van West P."/>
            <person name="Whitty B.R."/>
            <person name="Coutinho P.M."/>
            <person name="Henrissat B."/>
            <person name="Martin F."/>
            <person name="Thomas P.D."/>
            <person name="Tyler B.M."/>
            <person name="De Vries R.P."/>
            <person name="Kamoun S."/>
            <person name="Yandell M."/>
            <person name="Tisserat N."/>
            <person name="Buell C.R."/>
        </authorList>
    </citation>
    <scope>NUCLEOTIDE SEQUENCE</scope>
    <source>
        <strain evidence="5">DAOM:BR144</strain>
    </source>
</reference>
<reference evidence="5" key="2">
    <citation type="submission" date="2010-04" db="EMBL/GenBank/DDBJ databases">
        <authorList>
            <person name="Buell R."/>
            <person name="Hamilton J."/>
            <person name="Hostetler J."/>
        </authorList>
    </citation>
    <scope>NUCLEOTIDE SEQUENCE [LARGE SCALE GENOMIC DNA]</scope>
    <source>
        <strain evidence="5">DAOM:BR144</strain>
    </source>
</reference>
<dbReference type="Pfam" id="PF00106">
    <property type="entry name" value="adh_short"/>
    <property type="match status" value="1"/>
</dbReference>
<dbReference type="HOGENOM" id="CLU_010194_2_9_1"/>
<dbReference type="InterPro" id="IPR036291">
    <property type="entry name" value="NAD(P)-bd_dom_sf"/>
</dbReference>
<dbReference type="CDD" id="cd05374">
    <property type="entry name" value="17beta-HSD-like_SDR_c"/>
    <property type="match status" value="1"/>
</dbReference>
<dbReference type="GO" id="GO:0016491">
    <property type="term" value="F:oxidoreductase activity"/>
    <property type="evidence" value="ECO:0007669"/>
    <property type="project" value="UniProtKB-KW"/>
</dbReference>
<dbReference type="STRING" id="431595.K3X7Y8"/>
<accession>K3X7Y8</accession>
<evidence type="ECO:0000313" key="5">
    <source>
        <dbReference type="Proteomes" id="UP000019132"/>
    </source>
</evidence>
<name>K3X7Y8_GLOUD</name>
<dbReference type="Proteomes" id="UP000019132">
    <property type="component" value="Unassembled WGS sequence"/>
</dbReference>
<dbReference type="InParanoid" id="K3X7Y8"/>
<keyword evidence="5" id="KW-1185">Reference proteome</keyword>
<comment type="similarity">
    <text evidence="1 3">Belongs to the short-chain dehydrogenases/reductases (SDR) family.</text>
</comment>
<dbReference type="OMA" id="IMHHMPI"/>
<keyword evidence="2" id="KW-0560">Oxidoreductase</keyword>
<dbReference type="PRINTS" id="PR00081">
    <property type="entry name" value="GDHRDH"/>
</dbReference>
<dbReference type="Gene3D" id="3.40.50.720">
    <property type="entry name" value="NAD(P)-binding Rossmann-like Domain"/>
    <property type="match status" value="1"/>
</dbReference>
<dbReference type="EMBL" id="GL376627">
    <property type="status" value="NOT_ANNOTATED_CDS"/>
    <property type="molecule type" value="Genomic_DNA"/>
</dbReference>
<dbReference type="PANTHER" id="PTHR43976">
    <property type="entry name" value="SHORT CHAIN DEHYDROGENASE"/>
    <property type="match status" value="1"/>
</dbReference>
<organism evidence="4 5">
    <name type="scientific">Globisporangium ultimum (strain ATCC 200006 / CBS 805.95 / DAOM BR144)</name>
    <name type="common">Pythium ultimum</name>
    <dbReference type="NCBI Taxonomy" id="431595"/>
    <lineage>
        <taxon>Eukaryota</taxon>
        <taxon>Sar</taxon>
        <taxon>Stramenopiles</taxon>
        <taxon>Oomycota</taxon>
        <taxon>Peronosporomycetes</taxon>
        <taxon>Pythiales</taxon>
        <taxon>Pythiaceae</taxon>
        <taxon>Globisporangium</taxon>
    </lineage>
</organism>
<dbReference type="eggNOG" id="KOG1209">
    <property type="taxonomic scope" value="Eukaryota"/>
</dbReference>
<dbReference type="InterPro" id="IPR020904">
    <property type="entry name" value="Sc_DH/Rdtase_CS"/>
</dbReference>
<dbReference type="SUPFAM" id="SSF51735">
    <property type="entry name" value="NAD(P)-binding Rossmann-fold domains"/>
    <property type="match status" value="1"/>
</dbReference>
<dbReference type="AlphaFoldDB" id="K3X7Y8"/>
<evidence type="ECO:0000256" key="1">
    <source>
        <dbReference type="ARBA" id="ARBA00006484"/>
    </source>
</evidence>
<dbReference type="PANTHER" id="PTHR43976:SF16">
    <property type="entry name" value="SHORT-CHAIN DEHYDROGENASE_REDUCTASE FAMILY PROTEIN"/>
    <property type="match status" value="1"/>
</dbReference>
<proteinExistence type="inferred from homology"/>
<dbReference type="InterPro" id="IPR002347">
    <property type="entry name" value="SDR_fam"/>
</dbReference>
<evidence type="ECO:0000313" key="4">
    <source>
        <dbReference type="EnsemblProtists" id="PYU1_T013337"/>
    </source>
</evidence>
<dbReference type="EnsemblProtists" id="PYU1_T013337">
    <property type="protein sequence ID" value="PYU1_T013337"/>
    <property type="gene ID" value="PYU1_G013308"/>
</dbReference>
<evidence type="ECO:0000256" key="3">
    <source>
        <dbReference type="RuleBase" id="RU000363"/>
    </source>
</evidence>